<evidence type="ECO:0000313" key="3">
    <source>
        <dbReference type="Proteomes" id="UP000193642"/>
    </source>
</evidence>
<name>A0A1Y2C4X3_9FUNG</name>
<protein>
    <submittedName>
        <fullName evidence="2">Uncharacterized protein</fullName>
    </submittedName>
</protein>
<sequence>MVLAFDFFFLESTSTSKSSDKEKRPNLHTGLDPTSSADSRPSYIGTECFPGSTYWDNPCLGGCLPNDTCTFWKTGKPQWLSQPLTRSVKWKVQKTETDYDYTLGKDGVNMLPDNKRYHIFTQREAIECLKGRRLLISGDSMLRQLFIYTTYWFRGIQSPIESYFHVESHYTHRKDSDEIEIGPFMWPSREQDDEHGNLFHIAFVWSGTAFMKQSAVDLDVDVVVAGVNYWSDQVVEMGVVKDLYEFVDGG</sequence>
<gene>
    <name evidence="2" type="ORF">BCR33DRAFT_328525</name>
</gene>
<dbReference type="Proteomes" id="UP000193642">
    <property type="component" value="Unassembled WGS sequence"/>
</dbReference>
<evidence type="ECO:0000256" key="1">
    <source>
        <dbReference type="SAM" id="MobiDB-lite"/>
    </source>
</evidence>
<reference evidence="2 3" key="1">
    <citation type="submission" date="2016-07" db="EMBL/GenBank/DDBJ databases">
        <title>Pervasive Adenine N6-methylation of Active Genes in Fungi.</title>
        <authorList>
            <consortium name="DOE Joint Genome Institute"/>
            <person name="Mondo S.J."/>
            <person name="Dannebaum R.O."/>
            <person name="Kuo R.C."/>
            <person name="Labutti K."/>
            <person name="Haridas S."/>
            <person name="Kuo A."/>
            <person name="Salamov A."/>
            <person name="Ahrendt S.R."/>
            <person name="Lipzen A."/>
            <person name="Sullivan W."/>
            <person name="Andreopoulos W.B."/>
            <person name="Clum A."/>
            <person name="Lindquist E."/>
            <person name="Daum C."/>
            <person name="Ramamoorthy G.K."/>
            <person name="Gryganskyi A."/>
            <person name="Culley D."/>
            <person name="Magnuson J.K."/>
            <person name="James T.Y."/>
            <person name="O'Malley M.A."/>
            <person name="Stajich J.E."/>
            <person name="Spatafora J.W."/>
            <person name="Visel A."/>
            <person name="Grigoriev I.V."/>
        </authorList>
    </citation>
    <scope>NUCLEOTIDE SEQUENCE [LARGE SCALE GENOMIC DNA]</scope>
    <source>
        <strain evidence="2 3">JEL800</strain>
    </source>
</reference>
<organism evidence="2 3">
    <name type="scientific">Rhizoclosmatium globosum</name>
    <dbReference type="NCBI Taxonomy" id="329046"/>
    <lineage>
        <taxon>Eukaryota</taxon>
        <taxon>Fungi</taxon>
        <taxon>Fungi incertae sedis</taxon>
        <taxon>Chytridiomycota</taxon>
        <taxon>Chytridiomycota incertae sedis</taxon>
        <taxon>Chytridiomycetes</taxon>
        <taxon>Chytridiales</taxon>
        <taxon>Chytriomycetaceae</taxon>
        <taxon>Rhizoclosmatium</taxon>
    </lineage>
</organism>
<accession>A0A1Y2C4X3</accession>
<dbReference type="EMBL" id="MCGO01000030">
    <property type="protein sequence ID" value="ORY41934.1"/>
    <property type="molecule type" value="Genomic_DNA"/>
</dbReference>
<dbReference type="OrthoDB" id="3188148at2759"/>
<evidence type="ECO:0000313" key="2">
    <source>
        <dbReference type="EMBL" id="ORY41934.1"/>
    </source>
</evidence>
<proteinExistence type="predicted"/>
<keyword evidence="3" id="KW-1185">Reference proteome</keyword>
<feature type="region of interest" description="Disordered" evidence="1">
    <location>
        <begin position="16"/>
        <end position="40"/>
    </location>
</feature>
<dbReference type="AlphaFoldDB" id="A0A1Y2C4X3"/>
<comment type="caution">
    <text evidence="2">The sequence shown here is derived from an EMBL/GenBank/DDBJ whole genome shotgun (WGS) entry which is preliminary data.</text>
</comment>